<dbReference type="InterPro" id="IPR002912">
    <property type="entry name" value="ACT_dom"/>
</dbReference>
<evidence type="ECO:0000259" key="8">
    <source>
        <dbReference type="PROSITE" id="PS51880"/>
    </source>
</evidence>
<dbReference type="Pfam" id="PF13291">
    <property type="entry name" value="ACT_4"/>
    <property type="match status" value="1"/>
</dbReference>
<evidence type="ECO:0000256" key="3">
    <source>
        <dbReference type="ARBA" id="ARBA00029754"/>
    </source>
</evidence>
<proteinExistence type="inferred from homology"/>
<dbReference type="GO" id="GO:0008728">
    <property type="term" value="F:GTP diphosphokinase activity"/>
    <property type="evidence" value="ECO:0007669"/>
    <property type="project" value="TreeGrafter"/>
</dbReference>
<dbReference type="InterPro" id="IPR045865">
    <property type="entry name" value="ACT-like_dom_sf"/>
</dbReference>
<dbReference type="Proteomes" id="UP000503004">
    <property type="component" value="Chromosome"/>
</dbReference>
<dbReference type="Pfam" id="PF04607">
    <property type="entry name" value="RelA_SpoT"/>
    <property type="match status" value="1"/>
</dbReference>
<dbReference type="GO" id="GO:0008893">
    <property type="term" value="F:guanosine-3',5'-bis(diphosphate) 3'-diphosphatase activity"/>
    <property type="evidence" value="ECO:0007669"/>
    <property type="project" value="TreeGrafter"/>
</dbReference>
<dbReference type="SUPFAM" id="SSF109604">
    <property type="entry name" value="HD-domain/PDEase-like"/>
    <property type="match status" value="1"/>
</dbReference>
<comment type="pathway">
    <text evidence="2">Purine metabolism.</text>
</comment>
<dbReference type="InterPro" id="IPR004095">
    <property type="entry name" value="TGS"/>
</dbReference>
<organism evidence="9 10">
    <name type="scientific">Methylococcus geothermalis</name>
    <dbReference type="NCBI Taxonomy" id="2681310"/>
    <lineage>
        <taxon>Bacteria</taxon>
        <taxon>Pseudomonadati</taxon>
        <taxon>Pseudomonadota</taxon>
        <taxon>Gammaproteobacteria</taxon>
        <taxon>Methylococcales</taxon>
        <taxon>Methylococcaceae</taxon>
        <taxon>Methylococcus</taxon>
    </lineage>
</organism>
<dbReference type="RefSeq" id="WP_169604142.1">
    <property type="nucleotide sequence ID" value="NZ_CP046565.1"/>
</dbReference>
<dbReference type="CDD" id="cd04876">
    <property type="entry name" value="ACT_RelA-SpoT"/>
    <property type="match status" value="1"/>
</dbReference>
<evidence type="ECO:0000256" key="5">
    <source>
        <dbReference type="ARBA" id="ARBA00033308"/>
    </source>
</evidence>
<dbReference type="PROSITE" id="PS51671">
    <property type="entry name" value="ACT"/>
    <property type="match status" value="1"/>
</dbReference>
<dbReference type="InterPro" id="IPR043519">
    <property type="entry name" value="NT_sf"/>
</dbReference>
<feature type="domain" description="TGS" evidence="8">
    <location>
        <begin position="392"/>
        <end position="453"/>
    </location>
</feature>
<dbReference type="PANTHER" id="PTHR21262">
    <property type="entry name" value="GUANOSINE-3',5'-BIS DIPHOSPHATE 3'-PYROPHOSPHOHYDROLASE"/>
    <property type="match status" value="1"/>
</dbReference>
<dbReference type="Gene3D" id="1.10.3210.10">
    <property type="entry name" value="Hypothetical protein af1432"/>
    <property type="match status" value="1"/>
</dbReference>
<dbReference type="PROSITE" id="PS51880">
    <property type="entry name" value="TGS"/>
    <property type="match status" value="1"/>
</dbReference>
<dbReference type="KEGG" id="metu:GNH96_13420"/>
<dbReference type="SUPFAM" id="SSF81271">
    <property type="entry name" value="TGS-like"/>
    <property type="match status" value="1"/>
</dbReference>
<dbReference type="GO" id="GO:0005886">
    <property type="term" value="C:plasma membrane"/>
    <property type="evidence" value="ECO:0007669"/>
    <property type="project" value="TreeGrafter"/>
</dbReference>
<evidence type="ECO:0000256" key="6">
    <source>
        <dbReference type="RuleBase" id="RU003847"/>
    </source>
</evidence>
<dbReference type="EMBL" id="CP046565">
    <property type="protein sequence ID" value="QJD30867.1"/>
    <property type="molecule type" value="Genomic_DNA"/>
</dbReference>
<dbReference type="Gene3D" id="3.30.70.260">
    <property type="match status" value="1"/>
</dbReference>
<dbReference type="InterPro" id="IPR012676">
    <property type="entry name" value="TGS-like"/>
</dbReference>
<dbReference type="NCBIfam" id="TIGR00691">
    <property type="entry name" value="spoT_relA"/>
    <property type="match status" value="1"/>
</dbReference>
<dbReference type="FunFam" id="3.30.460.10:FF:000001">
    <property type="entry name" value="GTP pyrophosphokinase RelA"/>
    <property type="match status" value="1"/>
</dbReference>
<dbReference type="InterPro" id="IPR012675">
    <property type="entry name" value="Beta-grasp_dom_sf"/>
</dbReference>
<dbReference type="Pfam" id="PF02824">
    <property type="entry name" value="TGS"/>
    <property type="match status" value="1"/>
</dbReference>
<dbReference type="SUPFAM" id="SSF55021">
    <property type="entry name" value="ACT-like"/>
    <property type="match status" value="1"/>
</dbReference>
<dbReference type="CDD" id="cd05399">
    <property type="entry name" value="NT_Rel-Spo_like"/>
    <property type="match status" value="1"/>
</dbReference>
<dbReference type="SMART" id="SM00954">
    <property type="entry name" value="RelA_SpoT"/>
    <property type="match status" value="1"/>
</dbReference>
<reference evidence="10" key="1">
    <citation type="submission" date="2019-12" db="EMBL/GenBank/DDBJ databases">
        <authorList>
            <person name="Awala S.I."/>
            <person name="Rhee S.K."/>
        </authorList>
    </citation>
    <scope>NUCLEOTIDE SEQUENCE [LARGE SCALE GENOMIC DNA]</scope>
    <source>
        <strain evidence="10">IM1</strain>
    </source>
</reference>
<protein>
    <recommendedName>
        <fullName evidence="1">GTP pyrophosphokinase</fullName>
    </recommendedName>
    <alternativeName>
        <fullName evidence="4">(p)ppGpp synthase</fullName>
    </alternativeName>
    <alternativeName>
        <fullName evidence="3">ATP:GTP 3'-pyrophosphotransferase</fullName>
    </alternativeName>
    <alternativeName>
        <fullName evidence="5">ppGpp synthase I</fullName>
    </alternativeName>
</protein>
<dbReference type="Gene3D" id="3.30.460.10">
    <property type="entry name" value="Beta Polymerase, domain 2"/>
    <property type="match status" value="1"/>
</dbReference>
<comment type="function">
    <text evidence="6">In eubacteria ppGpp (guanosine 3'-diphosphate 5'-diphosphate) is a mediator of the stringent response that coordinates a variety of cellular activities in response to changes in nutritional abundance.</text>
</comment>
<dbReference type="FunFam" id="3.10.20.30:FF:000002">
    <property type="entry name" value="GTP pyrophosphokinase (RelA/SpoT)"/>
    <property type="match status" value="1"/>
</dbReference>
<dbReference type="GO" id="GO:0015949">
    <property type="term" value="P:nucleobase-containing small molecule interconversion"/>
    <property type="evidence" value="ECO:0007669"/>
    <property type="project" value="UniProtKB-ARBA"/>
</dbReference>
<dbReference type="PANTHER" id="PTHR21262:SF31">
    <property type="entry name" value="GTP PYROPHOSPHOKINASE"/>
    <property type="match status" value="1"/>
</dbReference>
<evidence type="ECO:0000256" key="2">
    <source>
        <dbReference type="ARBA" id="ARBA00025704"/>
    </source>
</evidence>
<keyword evidence="10" id="KW-1185">Reference proteome</keyword>
<gene>
    <name evidence="9" type="ORF">GNH96_13420</name>
</gene>
<dbReference type="InterPro" id="IPR004811">
    <property type="entry name" value="RelA/Spo_fam"/>
</dbReference>
<feature type="domain" description="ACT" evidence="7">
    <location>
        <begin position="644"/>
        <end position="719"/>
    </location>
</feature>
<evidence type="ECO:0000256" key="1">
    <source>
        <dbReference type="ARBA" id="ARBA00019852"/>
    </source>
</evidence>
<dbReference type="Gene3D" id="3.10.20.30">
    <property type="match status" value="1"/>
</dbReference>
<dbReference type="InterPro" id="IPR033655">
    <property type="entry name" value="TGS_RelA/SpoT"/>
</dbReference>
<dbReference type="CDD" id="cd01668">
    <property type="entry name" value="TGS_RSH"/>
    <property type="match status" value="1"/>
</dbReference>
<dbReference type="SUPFAM" id="SSF81301">
    <property type="entry name" value="Nucleotidyltransferase"/>
    <property type="match status" value="1"/>
</dbReference>
<evidence type="ECO:0000259" key="7">
    <source>
        <dbReference type="PROSITE" id="PS51671"/>
    </source>
</evidence>
<evidence type="ECO:0000313" key="10">
    <source>
        <dbReference type="Proteomes" id="UP000503004"/>
    </source>
</evidence>
<dbReference type="GO" id="GO:0042594">
    <property type="term" value="P:response to starvation"/>
    <property type="evidence" value="ECO:0007669"/>
    <property type="project" value="TreeGrafter"/>
</dbReference>
<name>A0A858QAE4_9GAMM</name>
<accession>A0A858QAE4</accession>
<dbReference type="Pfam" id="PF13328">
    <property type="entry name" value="HD_4"/>
    <property type="match status" value="1"/>
</dbReference>
<dbReference type="InterPro" id="IPR007685">
    <property type="entry name" value="RelA_SpoT"/>
</dbReference>
<evidence type="ECO:0000313" key="9">
    <source>
        <dbReference type="EMBL" id="QJD30867.1"/>
    </source>
</evidence>
<dbReference type="GO" id="GO:0015969">
    <property type="term" value="P:guanosine tetraphosphate metabolic process"/>
    <property type="evidence" value="ECO:0007669"/>
    <property type="project" value="InterPro"/>
</dbReference>
<sequence length="720" mass="81452">MKHTHYQSDASKLDPAQLHHLFENGYPAAQAENIRKALDLAIEAVDKDPAPRPRGVDVGHILLKLKVDAYSVQAALLADPYLRETLPAEFVRTQFDDETVRLLEKVNWLNTFNEYSLQENPGPEQAELLRRMLLSVVNDVRAVLVRLAYRVQRMRILKYQDSGIRESIARETLELYAPLAHRLGVGQLKWELEDLSFRYLHPDEYRTLANSLATNRAEREVYIQKFMGLLREELKKLGVNARVSGRPKHLYSIWKKMERKHAQLADLYDLLAVRVIVDSIPTCYTVLGTVHSLWPHIPKEFDDYIANPKDNGYQSLHTVVIGPDDRPVEVQIRTAAMHEFAEYGVAAHWRYKEGGGQDAAFDRSIASLRRLLESEEDNDSLLQDFREEPFGDAIFVLTPRAQVIRLVKGSTPIDFAYAIHSEVGHRCRGAKVNGVMVPLTHQLKSGDKIEILTAKQGGPTLGWLDQRLGYIRTAHARNKIRQWFKQQDHDKHLRAGKAILDKEKHKLQTRDIDLDALARHFHLPRPDDVLIAIGRGDIGPGQLAAALQVPEFQPPVPAPQRKPAPRPARGAGEVTVQGVRNLLTHFARCCSPIPGDPIIGYIGVGRGVTIHRQDCPNVVQLPPGKRNRLIDVAWGAETRVFPVDIEVRAFDRKGLLKDVTQVLAHEHINIARTYTETNPRDQSVVMDITVEVHDLGQLSTALEKIGQIHNVQEARRKLHG</sequence>
<evidence type="ECO:0000256" key="4">
    <source>
        <dbReference type="ARBA" id="ARBA00032407"/>
    </source>
</evidence>
<dbReference type="AlphaFoldDB" id="A0A858QAE4"/>
<comment type="similarity">
    <text evidence="6">Belongs to the relA/spoT family.</text>
</comment>